<gene>
    <name evidence="2" type="ORF">Rhopal_000983-T1</name>
</gene>
<feature type="compositionally biased region" description="Low complexity" evidence="1">
    <location>
        <begin position="759"/>
        <end position="768"/>
    </location>
</feature>
<sequence>MSTPQSRTSTSRSNRDDVLQFLDSLDSYSSTPPKPSHPSASSVPRSSSNHTLASSTGPASSSSTAGVSLPSPANAGAAAHAAAGSGAPKAPPNAAEAQSVLDFLDEITQRSSTPTASSAAGRPLEKKASVPGGLGRSTSRQNLSGTAQQQQQGGAAGAVPPRRSTDSVRSTRTVGGGSVPSASPKPAAAAAPATPVREEAPAPPPPAAAAAQQQQSGGWGWSSMWNQASSVVQQASNLAQQARTAAEEQVKTASSGAGGIAGIGAGVMKKLGENEQAKKFSEGVMSYAKGAHLDQLGKDLRTTTLKSLTDLLNAVAPPIAEHEVIQVSLSHDMVGYDGVETLVYRGLAKIMDQIEGGTLVVNRGTEEKPREVEGDEDYRDLNIVDGMTEAWKLAEASLDQLIKTTYQPPAAPSTSENGVTIPVTTCPVYMRIQPCLSPLPSLPPSCLAPVSDPTSTKALFFLVLLRDPTHSLVHASTSQSMPASWLDIPFEENEWVEDAMVEIIRRSVEIIGQEYITHRMRAQGNAIQQARHEAQQALAQQQQQQQGPPTAQQHETEVEASQAAQEARHAPSPLSPAPAPDAALSARTSAHDDKDDDGPPAPHVAGASSDGAAGALSGLDAPHEGGQKHEDAQAALAGAQSEGQGEETQRDAEDGEVLERSGGSLDGDKAVEGESVRAGPGQDPADAPTSAEDAGVSGSAQNDDGAATLAADAQRAEEPAQVAEGITIVEPKPSNPAQQTSALLAPPVPSSATSGGARSESPAVSTTSTPPPSAPLAPASPSGAAWRSTTASPALSASPGPGATSATGAPAQPKKFQSSLAVNKKFLEKAGEKAKPDVKPVATRLATPPVPTPASTSHPRLLTGKLSSGPSISLSTSSSSSNASGASGSNWGKKPTTPTPSSTTAQPGISVLAPGAPSLSAGAGAGAGAAAGPRAKGAVWGAPQAGAVEPERQPGLGSRTGMGMGMGGALGMRMGRGNMANDFPTAAEAAHAKEERARQLNEQVQAREKAAQARQAAQAAHNAHLLEELDAFRGKHLDPNAAHWDEDEDDFLDTTIEFADGTQYKIEQAASGAATPRDEELREPGPGELALREKPLAPGEVVAPVRREERFQDDFDRSWPRRPAGPGDSKNLFNERLGKLEPAAHGKRGLPPTGTEPTSILRSNDRRTSSDLPPHLAMAGSPPRARRPSVTSPRAAHAPLHPEPHHGRRRESFAERAPAWGGMGTRRPSASGGPSGAAMGDRQLPPHLAGSGAARPPPPHLAHAPAQQQHPLSPPAPRRPSLSAAPAAPPSVTSPPAPFAAALAPPPAAAGEAAPAPAEAAAAPAAPPPDLEEMHAREMHAAAERAKKRREEEEQKRLEQIERARRKAQELEERMQRAEKEKEEAKAKAAAEAKQKREEELAAREKARASAAEKAKAVAAEKAAPPAGPADRATSWRTAAKPLPAAPAAQQQPASATQPTAILPRPPVQTVQGKPVPPTQPSAWRRPVAPAAPPSAPAAAARAPLRQLPPHLAAQAQARPAEPKPDPVTQVKAFEPAAAEPAPVSNASRPSAQPSTPPPAAAASLVSPPTSPSKQGAAAAAKAGHKLPAVSQFDDLMSRIKGVMAHPDEHPKEAAASEQPAEAEAPTVKLPPRGPARKVSARAAPALQTASHFPVVALPTPTEPRGRGRGRSDVPRAARQAPPPVELREPVLPVHSSRRARSPSPPPAWRQYTVRLAPYPARRPAPARQLKNFHNPGFPRPLYPFSWSPPLRDVNPRRLNRDEMLLPKRYDKNGAPVYPVALPQRRLVPEVEGEQKAAPAPTVSISRASLVRQPEPPRASPEPAAQPVQPTATALERAAEPVSTFLPFGRGLGRGRAADSGSWRRADEAVPVASRGAVEDAAERAGTTLAAEQVQDKLPPGAKEGFYRALEAQEIAAEQARSLRVTGGLGGEPVESTPRKVMAAPGRDANGKSPSSPPFRPQDLTQVAASPSSWGGKSLALSVLDPTAASVWSAVPEPPKDNVLGRPTAAVQAGNSLQGILDDDPSEALPSSLAELKSEDGHSAAEAESKEATVLSGRSKDEAKLRAAAPSFSTFLHESAGAIDPSAAAASAAAQARQAPQPYPGFPAQIPPQSTPSPVSAYSPALNQPYASSPGLYNPMSPFGGRPLSQQQGMYPSYAGQAPSPFASQPIHQAYSPMPGYATASPVPPTHGYPTPYRESSSPALPHGITNPALIANYGYGGSRSYGAVGASGPGPIGRPQQGAQYGRPPLMQHSGPASYLGGSGGPGGMPSPASGGYGSPYQQSAQPYRMESPYSLGGSIGAGGAVGHGATSSKDLSSARSPSQPQHGYPGAGGGGGSTTMASPVIMPQQLPPVPVFSPGGGGAQGPMHGHHAPISSPVASAAGLGGGYGAPNGAYARGGAGGPFGVGGGMRPGGGGAPMSAMGRHW</sequence>
<feature type="compositionally biased region" description="Low complexity" evidence="1">
    <location>
        <begin position="1228"/>
        <end position="1238"/>
    </location>
</feature>
<dbReference type="PANTHER" id="PTHR28265:SF1">
    <property type="entry name" value="MAINTENANCE OF TELOMERE CAPPING PROTEIN 1"/>
    <property type="match status" value="1"/>
</dbReference>
<feature type="compositionally biased region" description="Low complexity" evidence="1">
    <location>
        <begin position="1261"/>
        <end position="1271"/>
    </location>
</feature>
<feature type="compositionally biased region" description="Basic and acidic residues" evidence="1">
    <location>
        <begin position="1200"/>
        <end position="1214"/>
    </location>
</feature>
<feature type="compositionally biased region" description="Polar residues" evidence="1">
    <location>
        <begin position="2315"/>
        <end position="2327"/>
    </location>
</feature>
<feature type="compositionally biased region" description="Basic and acidic residues" evidence="1">
    <location>
        <begin position="990"/>
        <end position="1011"/>
    </location>
</feature>
<feature type="compositionally biased region" description="Low complexity" evidence="1">
    <location>
        <begin position="1533"/>
        <end position="1554"/>
    </location>
</feature>
<feature type="region of interest" description="Disordered" evidence="1">
    <location>
        <begin position="2306"/>
        <end position="2376"/>
    </location>
</feature>
<feature type="region of interest" description="Disordered" evidence="1">
    <location>
        <begin position="941"/>
        <end position="1019"/>
    </location>
</feature>
<feature type="compositionally biased region" description="Low complexity" evidence="1">
    <location>
        <begin position="1616"/>
        <end position="1625"/>
    </location>
</feature>
<feature type="compositionally biased region" description="Basic and acidic residues" evidence="1">
    <location>
        <begin position="621"/>
        <end position="632"/>
    </location>
</feature>
<feature type="region of interest" description="Disordered" evidence="1">
    <location>
        <begin position="526"/>
        <end position="913"/>
    </location>
</feature>
<feature type="compositionally biased region" description="Low complexity" evidence="1">
    <location>
        <begin position="1821"/>
        <end position="1833"/>
    </location>
</feature>
<feature type="compositionally biased region" description="Basic and acidic residues" evidence="1">
    <location>
        <begin position="825"/>
        <end position="838"/>
    </location>
</feature>
<reference evidence="2 3" key="1">
    <citation type="submission" date="2021-12" db="EMBL/GenBank/DDBJ databases">
        <title>High titer production of polyol ester of fatty acids by Rhodotorula paludigena BS15 towards product separation-free biomass refinery.</title>
        <authorList>
            <person name="Mano J."/>
            <person name="Ono H."/>
            <person name="Tanaka T."/>
            <person name="Naito K."/>
            <person name="Sushida H."/>
            <person name="Ike M."/>
            <person name="Tokuyasu K."/>
            <person name="Kitaoka M."/>
        </authorList>
    </citation>
    <scope>NUCLEOTIDE SEQUENCE [LARGE SCALE GENOMIC DNA]</scope>
    <source>
        <strain evidence="2 3">BS15</strain>
    </source>
</reference>
<feature type="compositionally biased region" description="Pro residues" evidence="1">
    <location>
        <begin position="1287"/>
        <end position="1308"/>
    </location>
</feature>
<feature type="compositionally biased region" description="Basic and acidic residues" evidence="1">
    <location>
        <begin position="1332"/>
        <end position="1416"/>
    </location>
</feature>
<feature type="compositionally biased region" description="Low complexity" evidence="1">
    <location>
        <begin position="37"/>
        <end position="95"/>
    </location>
</feature>
<feature type="region of interest" description="Disordered" evidence="1">
    <location>
        <begin position="1601"/>
        <end position="1710"/>
    </location>
</feature>
<dbReference type="Proteomes" id="UP001342314">
    <property type="component" value="Unassembled WGS sequence"/>
</dbReference>
<feature type="region of interest" description="Disordered" evidence="1">
    <location>
        <begin position="2035"/>
        <end position="2060"/>
    </location>
</feature>
<proteinExistence type="predicted"/>
<feature type="compositionally biased region" description="Low complexity" evidence="1">
    <location>
        <begin position="1438"/>
        <end position="1461"/>
    </location>
</feature>
<feature type="region of interest" description="Disordered" evidence="1">
    <location>
        <begin position="1926"/>
        <end position="1971"/>
    </location>
</feature>
<keyword evidence="3" id="KW-1185">Reference proteome</keyword>
<feature type="compositionally biased region" description="Low complexity" evidence="1">
    <location>
        <begin position="535"/>
        <end position="553"/>
    </location>
</feature>
<feature type="compositionally biased region" description="Basic and acidic residues" evidence="1">
    <location>
        <begin position="1105"/>
        <end position="1119"/>
    </location>
</feature>
<feature type="compositionally biased region" description="Low complexity" evidence="1">
    <location>
        <begin position="1497"/>
        <end position="1520"/>
    </location>
</feature>
<feature type="compositionally biased region" description="Low complexity" evidence="1">
    <location>
        <begin position="208"/>
        <end position="223"/>
    </location>
</feature>
<feature type="region of interest" description="Disordered" evidence="1">
    <location>
        <begin position="2091"/>
        <end position="2121"/>
    </location>
</feature>
<evidence type="ECO:0000256" key="1">
    <source>
        <dbReference type="SAM" id="MobiDB-lite"/>
    </source>
</evidence>
<dbReference type="InterPro" id="IPR018814">
    <property type="entry name" value="DUF5427"/>
</dbReference>
<dbReference type="PANTHER" id="PTHR28265">
    <property type="entry name" value="MAINTENANCE OF TELOMERE CAPPING PROTEIN 1"/>
    <property type="match status" value="1"/>
</dbReference>
<protein>
    <submittedName>
        <fullName evidence="2">Uncharacterized protein</fullName>
    </submittedName>
</protein>
<feature type="region of interest" description="Disordered" evidence="1">
    <location>
        <begin position="1069"/>
        <end position="1585"/>
    </location>
</feature>
<feature type="region of interest" description="Disordered" evidence="1">
    <location>
        <begin position="1790"/>
        <end position="1833"/>
    </location>
</feature>
<accession>A0AAV5GG17</accession>
<feature type="compositionally biased region" description="Polar residues" evidence="1">
    <location>
        <begin position="109"/>
        <end position="118"/>
    </location>
</feature>
<evidence type="ECO:0000313" key="2">
    <source>
        <dbReference type="EMBL" id="GJN88027.1"/>
    </source>
</evidence>
<dbReference type="EMBL" id="BQKY01000002">
    <property type="protein sequence ID" value="GJN88027.1"/>
    <property type="molecule type" value="Genomic_DNA"/>
</dbReference>
<feature type="compositionally biased region" description="Low complexity" evidence="1">
    <location>
        <begin position="776"/>
        <end position="811"/>
    </location>
</feature>
<dbReference type="Pfam" id="PF10310">
    <property type="entry name" value="DUF5427"/>
    <property type="match status" value="1"/>
</dbReference>
<feature type="compositionally biased region" description="Basic and acidic residues" evidence="1">
    <location>
        <begin position="1606"/>
        <end position="1615"/>
    </location>
</feature>
<feature type="compositionally biased region" description="Basic and acidic residues" evidence="1">
    <location>
        <begin position="1076"/>
        <end position="1095"/>
    </location>
</feature>
<name>A0AAV5GG17_9BASI</name>
<feature type="compositionally biased region" description="Low complexity" evidence="1">
    <location>
        <begin position="867"/>
        <end position="904"/>
    </location>
</feature>
<evidence type="ECO:0000313" key="3">
    <source>
        <dbReference type="Proteomes" id="UP001342314"/>
    </source>
</evidence>
<feature type="compositionally biased region" description="Low complexity" evidence="1">
    <location>
        <begin position="605"/>
        <end position="620"/>
    </location>
</feature>
<feature type="compositionally biased region" description="Low complexity" evidence="1">
    <location>
        <begin position="971"/>
        <end position="989"/>
    </location>
</feature>
<feature type="compositionally biased region" description="Low complexity" evidence="1">
    <location>
        <begin position="2091"/>
        <end position="2100"/>
    </location>
</feature>
<feature type="region of interest" description="Disordered" evidence="1">
    <location>
        <begin position="2233"/>
        <end position="2294"/>
    </location>
</feature>
<feature type="compositionally biased region" description="Pro residues" evidence="1">
    <location>
        <begin position="2101"/>
        <end position="2115"/>
    </location>
</feature>
<feature type="compositionally biased region" description="Basic and acidic residues" evidence="1">
    <location>
        <begin position="2036"/>
        <end position="2051"/>
    </location>
</feature>
<feature type="compositionally biased region" description="Low complexity" evidence="1">
    <location>
        <begin position="1"/>
        <end position="12"/>
    </location>
</feature>
<feature type="compositionally biased region" description="Low complexity" evidence="1">
    <location>
        <begin position="1309"/>
        <end position="1324"/>
    </location>
</feature>
<feature type="compositionally biased region" description="Basic and acidic residues" evidence="1">
    <location>
        <begin position="666"/>
        <end position="675"/>
    </location>
</feature>
<feature type="region of interest" description="Disordered" evidence="1">
    <location>
        <begin position="1"/>
        <end position="223"/>
    </location>
</feature>
<organism evidence="2 3">
    <name type="scientific">Rhodotorula paludigena</name>
    <dbReference type="NCBI Taxonomy" id="86838"/>
    <lineage>
        <taxon>Eukaryota</taxon>
        <taxon>Fungi</taxon>
        <taxon>Dikarya</taxon>
        <taxon>Basidiomycota</taxon>
        <taxon>Pucciniomycotina</taxon>
        <taxon>Microbotryomycetes</taxon>
        <taxon>Sporidiobolales</taxon>
        <taxon>Sporidiobolaceae</taxon>
        <taxon>Rhodotorula</taxon>
    </lineage>
</organism>
<feature type="compositionally biased region" description="Low complexity" evidence="1">
    <location>
        <begin position="145"/>
        <end position="173"/>
    </location>
</feature>
<comment type="caution">
    <text evidence="2">The sequence shown here is derived from an EMBL/GenBank/DDBJ whole genome shotgun (WGS) entry which is preliminary data.</text>
</comment>
<feature type="compositionally biased region" description="Basic and acidic residues" evidence="1">
    <location>
        <begin position="1664"/>
        <end position="1676"/>
    </location>
</feature>
<feature type="compositionally biased region" description="Low complexity" evidence="1">
    <location>
        <begin position="180"/>
        <end position="195"/>
    </location>
</feature>
<feature type="compositionally biased region" description="Gly residues" evidence="1">
    <location>
        <begin position="958"/>
        <end position="970"/>
    </location>
</feature>
<dbReference type="CDD" id="cd22249">
    <property type="entry name" value="UDM1_RNF168_RNF169-like"/>
    <property type="match status" value="1"/>
</dbReference>